<sequence length="292" mass="31948">MRTLLIAGFGDVARRAVPFLAPSWRLLALVRRPKQIAEARSLGVLPVLADLDDKRSLTRLAGLADALLYTAPPPERGESDPRLGKLLCALAKGKSLPQRIAYISTSGVYGDAGGAWLDETAPLRPQSARAKRRVDAERRLRAFARTHGTTVTILRAPGIYAAERLPTTRLINGTPLIAADEDSYGNHIHADDLARICVAALRREDGIRVYNACDAEPLMVGEWYDRLADALGMPHAPRLPRVEVQAAVSPALWSFLAESRRLDNGRLRRELGIRLRYPTVASFLATLPGPTT</sequence>
<dbReference type="InterPro" id="IPR051783">
    <property type="entry name" value="NAD(P)-dependent_oxidoreduct"/>
</dbReference>
<gene>
    <name evidence="2" type="ORF">FuraDRAFT_0486</name>
</gene>
<dbReference type="Gene3D" id="3.40.50.720">
    <property type="entry name" value="NAD(P)-binding Rossmann-like Domain"/>
    <property type="match status" value="1"/>
</dbReference>
<dbReference type="InterPro" id="IPR036291">
    <property type="entry name" value="NAD(P)-bd_dom_sf"/>
</dbReference>
<dbReference type="EMBL" id="ACIS01000001">
    <property type="protein sequence ID" value="EEG10504.1"/>
    <property type="molecule type" value="Genomic_DNA"/>
</dbReference>
<dbReference type="SUPFAM" id="SSF51735">
    <property type="entry name" value="NAD(P)-binding Rossmann-fold domains"/>
    <property type="match status" value="1"/>
</dbReference>
<dbReference type="GO" id="GO:0004029">
    <property type="term" value="F:aldehyde dehydrogenase (NAD+) activity"/>
    <property type="evidence" value="ECO:0007669"/>
    <property type="project" value="TreeGrafter"/>
</dbReference>
<comment type="caution">
    <text evidence="2">The sequence shown here is derived from an EMBL/GenBank/DDBJ whole genome shotgun (WGS) entry which is preliminary data.</text>
</comment>
<dbReference type="GO" id="GO:0005737">
    <property type="term" value="C:cytoplasm"/>
    <property type="evidence" value="ECO:0007669"/>
    <property type="project" value="TreeGrafter"/>
</dbReference>
<evidence type="ECO:0000313" key="2">
    <source>
        <dbReference type="EMBL" id="EEG10504.1"/>
    </source>
</evidence>
<dbReference type="PANTHER" id="PTHR48079">
    <property type="entry name" value="PROTEIN YEEZ"/>
    <property type="match status" value="1"/>
</dbReference>
<dbReference type="CDD" id="cd05266">
    <property type="entry name" value="SDR_a4"/>
    <property type="match status" value="1"/>
</dbReference>
<dbReference type="RefSeq" id="WP_008952506.1">
    <property type="nucleotide sequence ID" value="NZ_ACIS01000001.1"/>
</dbReference>
<proteinExistence type="predicted"/>
<feature type="domain" description="NAD(P)-binding" evidence="1">
    <location>
        <begin position="10"/>
        <end position="203"/>
    </location>
</feature>
<protein>
    <submittedName>
        <fullName evidence="2">NAD-dependent epimerase/dehydratase</fullName>
    </submittedName>
</protein>
<organism evidence="2 3">
    <name type="scientific">Pseudogulbenkiania ferrooxidans 2002</name>
    <dbReference type="NCBI Taxonomy" id="279714"/>
    <lineage>
        <taxon>Bacteria</taxon>
        <taxon>Pseudomonadati</taxon>
        <taxon>Pseudomonadota</taxon>
        <taxon>Betaproteobacteria</taxon>
        <taxon>Neisseriales</taxon>
        <taxon>Chromobacteriaceae</taxon>
        <taxon>Pseudogulbenkiania</taxon>
    </lineage>
</organism>
<reference evidence="2 3" key="1">
    <citation type="submission" date="2009-02" db="EMBL/GenBank/DDBJ databases">
        <title>Sequencing of the draft genome and assembly of Lutiella nitroferrum 2002.</title>
        <authorList>
            <consortium name="US DOE Joint Genome Institute (JGI-PGF)"/>
            <person name="Lucas S."/>
            <person name="Copeland A."/>
            <person name="Lapidus A."/>
            <person name="Glavina del Rio T."/>
            <person name="Tice H."/>
            <person name="Bruce D."/>
            <person name="Goodwin L."/>
            <person name="Pitluck S."/>
            <person name="Larimer F."/>
            <person name="Land M.L."/>
            <person name="Hauser L."/>
            <person name="Coates J.D."/>
        </authorList>
    </citation>
    <scope>NUCLEOTIDE SEQUENCE [LARGE SCALE GENOMIC DNA]</scope>
    <source>
        <strain evidence="2 3">2002</strain>
    </source>
</reference>
<dbReference type="PANTHER" id="PTHR48079:SF6">
    <property type="entry name" value="NAD(P)-BINDING DOMAIN-CONTAINING PROTEIN-RELATED"/>
    <property type="match status" value="1"/>
</dbReference>
<keyword evidence="3" id="KW-1185">Reference proteome</keyword>
<dbReference type="InterPro" id="IPR016040">
    <property type="entry name" value="NAD(P)-bd_dom"/>
</dbReference>
<dbReference type="eggNOG" id="COG0451">
    <property type="taxonomic scope" value="Bacteria"/>
</dbReference>
<dbReference type="Pfam" id="PF13460">
    <property type="entry name" value="NAD_binding_10"/>
    <property type="match status" value="1"/>
</dbReference>
<evidence type="ECO:0000313" key="3">
    <source>
        <dbReference type="Proteomes" id="UP000003165"/>
    </source>
</evidence>
<name>B9YZF1_9NEIS</name>
<accession>B9YZF1</accession>
<dbReference type="AlphaFoldDB" id="B9YZF1"/>
<evidence type="ECO:0000259" key="1">
    <source>
        <dbReference type="Pfam" id="PF13460"/>
    </source>
</evidence>
<dbReference type="Proteomes" id="UP000003165">
    <property type="component" value="Unassembled WGS sequence"/>
</dbReference>